<reference evidence="5" key="1">
    <citation type="submission" date="2020-11" db="EMBL/GenBank/DDBJ databases">
        <authorList>
            <person name="Tran Van P."/>
        </authorList>
    </citation>
    <scope>NUCLEOTIDE SEQUENCE</scope>
</reference>
<dbReference type="EMBL" id="OC914908">
    <property type="protein sequence ID" value="CAD7637400.1"/>
    <property type="molecule type" value="Genomic_DNA"/>
</dbReference>
<evidence type="ECO:0008006" key="7">
    <source>
        <dbReference type="Google" id="ProtNLM"/>
    </source>
</evidence>
<dbReference type="PROSITE" id="PS51450">
    <property type="entry name" value="LRR"/>
    <property type="match status" value="6"/>
</dbReference>
<dbReference type="PANTHER" id="PTHR24369:SF210">
    <property type="entry name" value="CHAOPTIN-RELATED"/>
    <property type="match status" value="1"/>
</dbReference>
<keyword evidence="2 4" id="KW-0732">Signal</keyword>
<dbReference type="InterPro" id="IPR026906">
    <property type="entry name" value="LRR_5"/>
</dbReference>
<dbReference type="Pfam" id="PF13306">
    <property type="entry name" value="LRR_5"/>
    <property type="match status" value="2"/>
</dbReference>
<dbReference type="SMART" id="SM00364">
    <property type="entry name" value="LRR_BAC"/>
    <property type="match status" value="6"/>
</dbReference>
<evidence type="ECO:0000256" key="2">
    <source>
        <dbReference type="ARBA" id="ARBA00022729"/>
    </source>
</evidence>
<dbReference type="Proteomes" id="UP000728032">
    <property type="component" value="Unassembled WGS sequence"/>
</dbReference>
<dbReference type="GO" id="GO:0005886">
    <property type="term" value="C:plasma membrane"/>
    <property type="evidence" value="ECO:0007669"/>
    <property type="project" value="TreeGrafter"/>
</dbReference>
<evidence type="ECO:0000256" key="4">
    <source>
        <dbReference type="SAM" id="SignalP"/>
    </source>
</evidence>
<dbReference type="PANTHER" id="PTHR24369">
    <property type="entry name" value="ANTIGEN BSP, PUTATIVE-RELATED"/>
    <property type="match status" value="1"/>
</dbReference>
<feature type="chain" id="PRO_5036403473" description="Chaoptin" evidence="4">
    <location>
        <begin position="29"/>
        <end position="1322"/>
    </location>
</feature>
<proteinExistence type="predicted"/>
<evidence type="ECO:0000256" key="1">
    <source>
        <dbReference type="ARBA" id="ARBA00022614"/>
    </source>
</evidence>
<organism evidence="5">
    <name type="scientific">Oppiella nova</name>
    <dbReference type="NCBI Taxonomy" id="334625"/>
    <lineage>
        <taxon>Eukaryota</taxon>
        <taxon>Metazoa</taxon>
        <taxon>Ecdysozoa</taxon>
        <taxon>Arthropoda</taxon>
        <taxon>Chelicerata</taxon>
        <taxon>Arachnida</taxon>
        <taxon>Acari</taxon>
        <taxon>Acariformes</taxon>
        <taxon>Sarcoptiformes</taxon>
        <taxon>Oribatida</taxon>
        <taxon>Brachypylina</taxon>
        <taxon>Oppioidea</taxon>
        <taxon>Oppiidae</taxon>
        <taxon>Oppiella</taxon>
    </lineage>
</organism>
<protein>
    <recommendedName>
        <fullName evidence="7">Chaoptin</fullName>
    </recommendedName>
</protein>
<sequence>MVCLTRRVQTLCVLTYILLNANTGRICSVQTVCEFNKLCFCANYTSQLSEVTCLGVNMRLNELPNSHFYRIRIIGSRDLALIARDDLSSVRSLSSLSLSRSRLSSIDGLAFAQSGVEQTLTTLELSYSELREFPSAALVHLHRLQWLSLRANKIEELKAKDFQGLQSLRSLLLSDNSLPLIHDNTFTELSSLEFLDLDDNMIARVEGMPFPSALITLSMSNCLLQEVPSDSFANLQSLQILQLRGNLIRHLPHMKFSTQNLQMLDLSHNLISTITPNVFAFTTELQNLNNPLKSRKKETLRDREARDDNSEREWSASALKFGNKVNTSRFRIRDLHLDFNFIQSIPSGLFAHISCDRLSLSNNRIASQFVSNEAFDGPLVQTLKAIDLNYNLIDSYPNALKNLKNIRQILLKNNRIKQLDANAFINCSHSLEVLDVSRNLVSEIPSAALSATKSLIRLSLYDNLITRVDDNDLGVWAQTLLSLSLSKNSIKYISGEAFRHAKNLRELRLGGNNILHASPYVLSPVPALEVLELSDALNHVDAERVVESVDIGSLDSLKWLQLDYNGLKRLPSPLALNALKSLIHCDLESNEISEISSELAGSANLSTIILSRNQLSVIKSHTFAQLPHLENIALYLNHIHTIETHAFRNVSKLKTIILSKNFIQRIEWQAFDSLGQSSASLSILLDENRLKCFSADIFSSMSSEGFLYINVSHNEIKHLSGCAGERSDEINVRTSNHSVSGGDQSIQTLNVRVLDLSYNQIADIPDSFIEIMCQSLHSLHLNHNKVIAFPIRLLQLCPQLQILILSNNFITDDVVNYANESFVTELQVLSLRHNRIHSIIDFTPIFRQMKNLRVLDLSHNFINKLPDNGFAGTIISRLHLSHNHLINAEISNQTAIDEENNCWGVESSLIYLDLSHNYLTSVPIQVMSCENLIEVSFAHNLIRELSVPSMRSVAAKFISLRQIDFSHNPIKHIDNKSVIFSAQHLNSLKLNNVSLATIPVLHFPQLTHLEVSHNQISLIDPQSMAMCREIRHLDLSHNFLQDVPRYLWKYMTKLQTLLLQYNPIDILDTSSFSEFKNLRHLDIRGLNLQYIDTRLLHNHRYLLSLKSSTYPNVRSFRLHDLLAKSSSLRSALIDVQETTLSHQIQWAFGAKLKELIITGSNLIKILPDAFLGLYNTHDLTLRVTDTNISSLPPGLLKYLADIRFITIDLRKNKLKTLKPDVFLVKSENKFNKNWESQQMLGGILLDDNPLHCDCDLIWISDWMKRLISDMRVVNIEAALQAHTMASMSQCIAYLPIPINLRSEDILCENISFKVTSNGCALD</sequence>
<feature type="signal peptide" evidence="4">
    <location>
        <begin position="1"/>
        <end position="28"/>
    </location>
</feature>
<dbReference type="InterPro" id="IPR032675">
    <property type="entry name" value="LRR_dom_sf"/>
</dbReference>
<dbReference type="SUPFAM" id="SSF52058">
    <property type="entry name" value="L domain-like"/>
    <property type="match status" value="4"/>
</dbReference>
<dbReference type="Pfam" id="PF13855">
    <property type="entry name" value="LRR_8"/>
    <property type="match status" value="5"/>
</dbReference>
<name>A0A7R9L9H9_9ACAR</name>
<evidence type="ECO:0000256" key="3">
    <source>
        <dbReference type="ARBA" id="ARBA00022737"/>
    </source>
</evidence>
<gene>
    <name evidence="5" type="ORF">ONB1V03_LOCUS793</name>
</gene>
<evidence type="ECO:0000313" key="6">
    <source>
        <dbReference type="Proteomes" id="UP000728032"/>
    </source>
</evidence>
<dbReference type="OrthoDB" id="10022853at2759"/>
<keyword evidence="1" id="KW-0433">Leucine-rich repeat</keyword>
<keyword evidence="6" id="KW-1185">Reference proteome</keyword>
<dbReference type="SMART" id="SM00369">
    <property type="entry name" value="LRR_TYP"/>
    <property type="match status" value="26"/>
</dbReference>
<dbReference type="Gene3D" id="3.80.10.10">
    <property type="entry name" value="Ribonuclease Inhibitor"/>
    <property type="match status" value="10"/>
</dbReference>
<dbReference type="InterPro" id="IPR001611">
    <property type="entry name" value="Leu-rich_rpt"/>
</dbReference>
<dbReference type="SMART" id="SM00365">
    <property type="entry name" value="LRR_SD22"/>
    <property type="match status" value="11"/>
</dbReference>
<accession>A0A7R9L9H9</accession>
<dbReference type="InterPro" id="IPR003591">
    <property type="entry name" value="Leu-rich_rpt_typical-subtyp"/>
</dbReference>
<keyword evidence="3" id="KW-0677">Repeat</keyword>
<evidence type="ECO:0000313" key="5">
    <source>
        <dbReference type="EMBL" id="CAD7637400.1"/>
    </source>
</evidence>
<dbReference type="EMBL" id="CAJPVJ010000083">
    <property type="protein sequence ID" value="CAG2160447.1"/>
    <property type="molecule type" value="Genomic_DNA"/>
</dbReference>
<dbReference type="InterPro" id="IPR050541">
    <property type="entry name" value="LRR_TM_domain-containing"/>
</dbReference>